<dbReference type="CDD" id="cd05374">
    <property type="entry name" value="17beta-HSD-like_SDR_c"/>
    <property type="match status" value="1"/>
</dbReference>
<organism evidence="5 6">
    <name type="scientific">Paraburkholderia susongensis</name>
    <dbReference type="NCBI Taxonomy" id="1515439"/>
    <lineage>
        <taxon>Bacteria</taxon>
        <taxon>Pseudomonadati</taxon>
        <taxon>Pseudomonadota</taxon>
        <taxon>Betaproteobacteria</taxon>
        <taxon>Burkholderiales</taxon>
        <taxon>Burkholderiaceae</taxon>
        <taxon>Paraburkholderia</taxon>
    </lineage>
</organism>
<dbReference type="PRINTS" id="PR00080">
    <property type="entry name" value="SDRFAMILY"/>
</dbReference>
<evidence type="ECO:0000313" key="6">
    <source>
        <dbReference type="Proteomes" id="UP000193228"/>
    </source>
</evidence>
<evidence type="ECO:0000313" key="5">
    <source>
        <dbReference type="EMBL" id="SMG49256.1"/>
    </source>
</evidence>
<dbReference type="OrthoDB" id="9789083at2"/>
<dbReference type="PANTHER" id="PTHR43976:SF16">
    <property type="entry name" value="SHORT-CHAIN DEHYDROGENASE_REDUCTASE FAMILY PROTEIN"/>
    <property type="match status" value="1"/>
</dbReference>
<protein>
    <submittedName>
        <fullName evidence="5">NADP-dependent 3-hydroxy acid dehydrogenase YdfG</fullName>
    </submittedName>
</protein>
<evidence type="ECO:0000256" key="3">
    <source>
        <dbReference type="RuleBase" id="RU000363"/>
    </source>
</evidence>
<dbReference type="Pfam" id="PF00106">
    <property type="entry name" value="adh_short"/>
    <property type="match status" value="1"/>
</dbReference>
<reference evidence="6" key="1">
    <citation type="submission" date="2017-04" db="EMBL/GenBank/DDBJ databases">
        <authorList>
            <person name="Varghese N."/>
            <person name="Submissions S."/>
        </authorList>
    </citation>
    <scope>NUCLEOTIDE SEQUENCE [LARGE SCALE GENOMIC DNA]</scope>
    <source>
        <strain evidence="6">LMG 29540</strain>
    </source>
</reference>
<feature type="domain" description="Ketoreductase" evidence="4">
    <location>
        <begin position="3"/>
        <end position="184"/>
    </location>
</feature>
<proteinExistence type="inferred from homology"/>
<dbReference type="InterPro" id="IPR051911">
    <property type="entry name" value="SDR_oxidoreductase"/>
</dbReference>
<dbReference type="InterPro" id="IPR057326">
    <property type="entry name" value="KR_dom"/>
</dbReference>
<dbReference type="SMART" id="SM00822">
    <property type="entry name" value="PKS_KR"/>
    <property type="match status" value="1"/>
</dbReference>
<evidence type="ECO:0000259" key="4">
    <source>
        <dbReference type="SMART" id="SM00822"/>
    </source>
</evidence>
<dbReference type="AlphaFoldDB" id="A0A1X7L5X9"/>
<dbReference type="Proteomes" id="UP000193228">
    <property type="component" value="Unassembled WGS sequence"/>
</dbReference>
<accession>A0A1X7L5X9</accession>
<dbReference type="PANTHER" id="PTHR43976">
    <property type="entry name" value="SHORT CHAIN DEHYDROGENASE"/>
    <property type="match status" value="1"/>
</dbReference>
<dbReference type="STRING" id="1515439.SAMN06265784_105120"/>
<name>A0A1X7L5X9_9BURK</name>
<dbReference type="NCBIfam" id="NF004824">
    <property type="entry name" value="PRK06180.1"/>
    <property type="match status" value="1"/>
</dbReference>
<dbReference type="GO" id="GO:0016491">
    <property type="term" value="F:oxidoreductase activity"/>
    <property type="evidence" value="ECO:0007669"/>
    <property type="project" value="UniProtKB-KW"/>
</dbReference>
<sequence>MSKVWFITGSAGGIGAGIARAALSAGDLVVATDLDPERLQEVYAASAAHVLTTQLDIRDAAQAEAAVQAALARFGRIDVLVNNAGYGQFGPFEEIEPEAIERQFATNVFGTFNVTRAVLPVMRRQRAGHVINMSSNGGFKGVRGASMYSATKFAIEGFSEALAQEIADFGLKLTIVEPGAFRTDFLDDRSLKRGTHDLDDYADFRAEANAVFEARNHNQVGDPGKLGLALVQIANETDPPLRFVAGADALKVVDDKLDYVAREVERWRELSRSTDF</sequence>
<dbReference type="RefSeq" id="WP_085485034.1">
    <property type="nucleotide sequence ID" value="NZ_FXAT01000005.1"/>
</dbReference>
<dbReference type="InterPro" id="IPR020904">
    <property type="entry name" value="Sc_DH/Rdtase_CS"/>
</dbReference>
<keyword evidence="2" id="KW-0560">Oxidoreductase</keyword>
<dbReference type="Gene3D" id="3.40.50.720">
    <property type="entry name" value="NAD(P)-binding Rossmann-like Domain"/>
    <property type="match status" value="1"/>
</dbReference>
<dbReference type="InterPro" id="IPR036291">
    <property type="entry name" value="NAD(P)-bd_dom_sf"/>
</dbReference>
<evidence type="ECO:0000256" key="1">
    <source>
        <dbReference type="ARBA" id="ARBA00006484"/>
    </source>
</evidence>
<dbReference type="SUPFAM" id="SSF51735">
    <property type="entry name" value="NAD(P)-binding Rossmann-fold domains"/>
    <property type="match status" value="1"/>
</dbReference>
<comment type="similarity">
    <text evidence="1 3">Belongs to the short-chain dehydrogenases/reductases (SDR) family.</text>
</comment>
<evidence type="ECO:0000256" key="2">
    <source>
        <dbReference type="ARBA" id="ARBA00023002"/>
    </source>
</evidence>
<dbReference type="PRINTS" id="PR00081">
    <property type="entry name" value="GDHRDH"/>
</dbReference>
<dbReference type="EMBL" id="FXAT01000005">
    <property type="protein sequence ID" value="SMG49256.1"/>
    <property type="molecule type" value="Genomic_DNA"/>
</dbReference>
<dbReference type="InterPro" id="IPR002347">
    <property type="entry name" value="SDR_fam"/>
</dbReference>
<keyword evidence="6" id="KW-1185">Reference proteome</keyword>
<gene>
    <name evidence="5" type="ORF">SAMN06265784_105120</name>
</gene>
<dbReference type="PROSITE" id="PS00061">
    <property type="entry name" value="ADH_SHORT"/>
    <property type="match status" value="1"/>
</dbReference>